<keyword evidence="3" id="KW-1185">Reference proteome</keyword>
<accession>A0ABZ1B0N1</accession>
<dbReference type="Gene3D" id="3.30.470.20">
    <property type="entry name" value="ATP-grasp fold, B domain"/>
    <property type="match status" value="1"/>
</dbReference>
<protein>
    <recommendedName>
        <fullName evidence="1">D-alanine--D-alanine ligase C-terminal domain-containing protein</fullName>
    </recommendedName>
</protein>
<dbReference type="Proteomes" id="UP001324287">
    <property type="component" value="Chromosome"/>
</dbReference>
<organism evidence="2 3">
    <name type="scientific">Blastococcus brunescens</name>
    <dbReference type="NCBI Taxonomy" id="1564165"/>
    <lineage>
        <taxon>Bacteria</taxon>
        <taxon>Bacillati</taxon>
        <taxon>Actinomycetota</taxon>
        <taxon>Actinomycetes</taxon>
        <taxon>Geodermatophilales</taxon>
        <taxon>Geodermatophilaceae</taxon>
        <taxon>Blastococcus</taxon>
    </lineage>
</organism>
<dbReference type="EMBL" id="CP141261">
    <property type="protein sequence ID" value="WRL62590.1"/>
    <property type="molecule type" value="Genomic_DNA"/>
</dbReference>
<gene>
    <name evidence="2" type="ORF">U6N30_21835</name>
</gene>
<evidence type="ECO:0000259" key="1">
    <source>
        <dbReference type="Pfam" id="PF07478"/>
    </source>
</evidence>
<sequence>MNTMPGFTPISMFPRMWAASGVAYPELVDRLVRSAVDGGSRIAR</sequence>
<evidence type="ECO:0000313" key="2">
    <source>
        <dbReference type="EMBL" id="WRL62590.1"/>
    </source>
</evidence>
<evidence type="ECO:0000313" key="3">
    <source>
        <dbReference type="Proteomes" id="UP001324287"/>
    </source>
</evidence>
<name>A0ABZ1B0N1_9ACTN</name>
<feature type="domain" description="D-alanine--D-alanine ligase C-terminal" evidence="1">
    <location>
        <begin position="1"/>
        <end position="32"/>
    </location>
</feature>
<reference evidence="2 3" key="1">
    <citation type="submission" date="2023-12" db="EMBL/GenBank/DDBJ databases">
        <title>Blastococcus brunescens sp. nov., an actonobacterium isolated from sandstone collected in sahara desert.</title>
        <authorList>
            <person name="Gtari M."/>
            <person name="Ghodhbane F."/>
        </authorList>
    </citation>
    <scope>NUCLEOTIDE SEQUENCE [LARGE SCALE GENOMIC DNA]</scope>
    <source>
        <strain evidence="2 3">BMG 8361</strain>
    </source>
</reference>
<dbReference type="InterPro" id="IPR011095">
    <property type="entry name" value="Dala_Dala_lig_C"/>
</dbReference>
<dbReference type="SUPFAM" id="SSF56059">
    <property type="entry name" value="Glutathione synthetase ATP-binding domain-like"/>
    <property type="match status" value="1"/>
</dbReference>
<proteinExistence type="predicted"/>
<dbReference type="Pfam" id="PF07478">
    <property type="entry name" value="Dala_Dala_lig_C"/>
    <property type="match status" value="1"/>
</dbReference>